<evidence type="ECO:0000313" key="10">
    <source>
        <dbReference type="Proteomes" id="UP000321685"/>
    </source>
</evidence>
<comment type="subcellular location">
    <subcellularLocation>
        <location evidence="1">Cell membrane</location>
        <topology evidence="1">Multi-pass membrane protein</topology>
    </subcellularLocation>
</comment>
<dbReference type="EMBL" id="BJVJ01000012">
    <property type="protein sequence ID" value="GEL22748.1"/>
    <property type="molecule type" value="Genomic_DNA"/>
</dbReference>
<keyword evidence="4 7" id="KW-0812">Transmembrane</keyword>
<feature type="transmembrane region" description="Helical" evidence="7">
    <location>
        <begin position="453"/>
        <end position="471"/>
    </location>
</feature>
<feature type="domain" description="EccD-like transmembrane" evidence="8">
    <location>
        <begin position="190"/>
        <end position="513"/>
    </location>
</feature>
<evidence type="ECO:0000256" key="1">
    <source>
        <dbReference type="ARBA" id="ARBA00004651"/>
    </source>
</evidence>
<organism evidence="9 10">
    <name type="scientific">Pseudonocardia sulfidoxydans NBRC 16205</name>
    <dbReference type="NCBI Taxonomy" id="1223511"/>
    <lineage>
        <taxon>Bacteria</taxon>
        <taxon>Bacillati</taxon>
        <taxon>Actinomycetota</taxon>
        <taxon>Actinomycetes</taxon>
        <taxon>Pseudonocardiales</taxon>
        <taxon>Pseudonocardiaceae</taxon>
        <taxon>Pseudonocardia</taxon>
    </lineage>
</organism>
<dbReference type="Gene3D" id="3.10.20.90">
    <property type="entry name" value="Phosphatidylinositol 3-kinase Catalytic Subunit, Chain A, domain 1"/>
    <property type="match status" value="1"/>
</dbReference>
<feature type="transmembrane region" description="Helical" evidence="7">
    <location>
        <begin position="291"/>
        <end position="309"/>
    </location>
</feature>
<feature type="transmembrane region" description="Helical" evidence="7">
    <location>
        <begin position="427"/>
        <end position="447"/>
    </location>
</feature>
<dbReference type="AlphaFoldDB" id="A0A511DIB5"/>
<feature type="transmembrane region" description="Helical" evidence="7">
    <location>
        <begin position="492"/>
        <end position="514"/>
    </location>
</feature>
<name>A0A511DIB5_9PSEU</name>
<dbReference type="InterPro" id="IPR024962">
    <property type="entry name" value="YukD-like"/>
</dbReference>
<evidence type="ECO:0000259" key="8">
    <source>
        <dbReference type="Pfam" id="PF19053"/>
    </source>
</evidence>
<keyword evidence="3" id="KW-1003">Cell membrane</keyword>
<sequence length="515" mass="49919">MRGDSRRHPALGVAVPAITLHPEPARPHPKTEVPVTEFPAHTGATVPLGGDPYATARRVAAARVGRPEADPPVVTSSAWCRVTVCAPHRTADVALPTGVPVAELVPMLLDLLGRAPVTAAPVRWRLMTSTGVALPPPASLAALGLLDGELLQLRPDTAAPAPPVLDDPVDVLARAAGEHVPGRGDALRTVLALLLATVAAGVVAAAGAGWPACVVAGVLAVGGVVVAGRRPPDDDGLREARVAALAAVPFAAAAGWAALPEGAAGLLLAATAAGAVAAAGQLVVRVVTPALLATVTVAAALLLAATGALSTEADGPQVAAVVAAVAVAVGPLLPRCALRLAGVPRPVVASDFDDLADADPACGLSPDELADRADLARGYLTGTAGGIAVVAAGAASLASSQGWAGAALAGVVAVVLGLRTRGTTDPVVTRVLTGGCAAAGLAALAPLALSGTAGAAVAVAVLIGGVAALGSSGPVTPTLSPVARRALDMAEAALVAAAAPLAVAASGLLAVVHVL</sequence>
<dbReference type="Proteomes" id="UP000321685">
    <property type="component" value="Unassembled WGS sequence"/>
</dbReference>
<gene>
    <name evidence="9" type="ORF">PSU4_17020</name>
</gene>
<dbReference type="Pfam" id="PF08817">
    <property type="entry name" value="YukD"/>
    <property type="match status" value="1"/>
</dbReference>
<dbReference type="GO" id="GO:0005886">
    <property type="term" value="C:plasma membrane"/>
    <property type="evidence" value="ECO:0007669"/>
    <property type="project" value="UniProtKB-SubCell"/>
</dbReference>
<dbReference type="Pfam" id="PF19053">
    <property type="entry name" value="EccD"/>
    <property type="match status" value="1"/>
</dbReference>
<feature type="transmembrane region" description="Helical" evidence="7">
    <location>
        <begin position="240"/>
        <end position="259"/>
    </location>
</feature>
<evidence type="ECO:0000256" key="5">
    <source>
        <dbReference type="ARBA" id="ARBA00022989"/>
    </source>
</evidence>
<proteinExistence type="inferred from homology"/>
<evidence type="ECO:0000256" key="2">
    <source>
        <dbReference type="ARBA" id="ARBA00006162"/>
    </source>
</evidence>
<feature type="transmembrane region" description="Helical" evidence="7">
    <location>
        <begin position="315"/>
        <end position="333"/>
    </location>
</feature>
<dbReference type="InterPro" id="IPR044049">
    <property type="entry name" value="EccD_transm"/>
</dbReference>
<dbReference type="NCBIfam" id="TIGR03920">
    <property type="entry name" value="T7SS_EccD"/>
    <property type="match status" value="1"/>
</dbReference>
<evidence type="ECO:0000313" key="9">
    <source>
        <dbReference type="EMBL" id="GEL22748.1"/>
    </source>
</evidence>
<evidence type="ECO:0000256" key="4">
    <source>
        <dbReference type="ARBA" id="ARBA00022692"/>
    </source>
</evidence>
<comment type="similarity">
    <text evidence="2">Belongs to the EccD/Snm4 family.</text>
</comment>
<dbReference type="OrthoDB" id="3579871at2"/>
<evidence type="ECO:0000256" key="3">
    <source>
        <dbReference type="ARBA" id="ARBA00022475"/>
    </source>
</evidence>
<keyword evidence="5 7" id="KW-1133">Transmembrane helix</keyword>
<keyword evidence="6 7" id="KW-0472">Membrane</keyword>
<protein>
    <recommendedName>
        <fullName evidence="8">EccD-like transmembrane domain-containing protein</fullName>
    </recommendedName>
</protein>
<reference evidence="9 10" key="1">
    <citation type="submission" date="2019-07" db="EMBL/GenBank/DDBJ databases">
        <title>Whole genome shotgun sequence of Pseudonocardia sulfidoxydans NBRC 16205.</title>
        <authorList>
            <person name="Hosoyama A."/>
            <person name="Uohara A."/>
            <person name="Ohji S."/>
            <person name="Ichikawa N."/>
        </authorList>
    </citation>
    <scope>NUCLEOTIDE SEQUENCE [LARGE SCALE GENOMIC DNA]</scope>
    <source>
        <strain evidence="9 10">NBRC 16205</strain>
    </source>
</reference>
<evidence type="ECO:0000256" key="6">
    <source>
        <dbReference type="ARBA" id="ARBA00023136"/>
    </source>
</evidence>
<keyword evidence="10" id="KW-1185">Reference proteome</keyword>
<feature type="transmembrane region" description="Helical" evidence="7">
    <location>
        <begin position="403"/>
        <end position="420"/>
    </location>
</feature>
<accession>A0A511DIB5</accession>
<dbReference type="InterPro" id="IPR006707">
    <property type="entry name" value="T7SS_EccD"/>
</dbReference>
<feature type="transmembrane region" description="Helical" evidence="7">
    <location>
        <begin position="378"/>
        <end position="397"/>
    </location>
</feature>
<feature type="transmembrane region" description="Helical" evidence="7">
    <location>
        <begin position="209"/>
        <end position="228"/>
    </location>
</feature>
<evidence type="ECO:0000256" key="7">
    <source>
        <dbReference type="SAM" id="Phobius"/>
    </source>
</evidence>
<comment type="caution">
    <text evidence="9">The sequence shown here is derived from an EMBL/GenBank/DDBJ whole genome shotgun (WGS) entry which is preliminary data.</text>
</comment>